<name>A0A6J4LBK0_9ACTN</name>
<dbReference type="EMBL" id="CADCUH010000044">
    <property type="protein sequence ID" value="CAA9328325.1"/>
    <property type="molecule type" value="Genomic_DNA"/>
</dbReference>
<feature type="compositionally biased region" description="Basic residues" evidence="1">
    <location>
        <begin position="140"/>
        <end position="156"/>
    </location>
</feature>
<feature type="compositionally biased region" description="Basic residues" evidence="1">
    <location>
        <begin position="1"/>
        <end position="12"/>
    </location>
</feature>
<sequence>DPPHAQRPRRGQARGAGPRRGPVQPSRVQHREPRGGADRGRGPLADDHRRQRRGVAARAGHQAAQQAHRGHQDRRARPRALGGPGAAARQGEGRRRHPRPGPRARPALPGQGRRRGDRRRHRPGRRQHRQARRLPEGRGALRHPRARAVRHGRHRPWLPLDHRADPQAGPHARPARRQL</sequence>
<keyword evidence="2" id="KW-0808">Transferase</keyword>
<dbReference type="GO" id="GO:0003984">
    <property type="term" value="F:acetolactate synthase activity"/>
    <property type="evidence" value="ECO:0007669"/>
    <property type="project" value="UniProtKB-EC"/>
</dbReference>
<feature type="non-terminal residue" evidence="2">
    <location>
        <position position="179"/>
    </location>
</feature>
<protein>
    <submittedName>
        <fullName evidence="2">Acetolactate synthase small subunit</fullName>
        <ecNumber evidence="2">2.2.1.6</ecNumber>
    </submittedName>
</protein>
<dbReference type="EC" id="2.2.1.6" evidence="2"/>
<proteinExistence type="predicted"/>
<feature type="compositionally biased region" description="Basic and acidic residues" evidence="1">
    <location>
        <begin position="29"/>
        <end position="49"/>
    </location>
</feature>
<organism evidence="2">
    <name type="scientific">uncultured Nocardioidaceae bacterium</name>
    <dbReference type="NCBI Taxonomy" id="253824"/>
    <lineage>
        <taxon>Bacteria</taxon>
        <taxon>Bacillati</taxon>
        <taxon>Actinomycetota</taxon>
        <taxon>Actinomycetes</taxon>
        <taxon>Propionibacteriales</taxon>
        <taxon>Nocardioidaceae</taxon>
        <taxon>environmental samples</taxon>
    </lineage>
</organism>
<dbReference type="AlphaFoldDB" id="A0A6J4LBK0"/>
<evidence type="ECO:0000313" key="2">
    <source>
        <dbReference type="EMBL" id="CAA9328325.1"/>
    </source>
</evidence>
<feature type="compositionally biased region" description="Basic residues" evidence="1">
    <location>
        <begin position="112"/>
        <end position="132"/>
    </location>
</feature>
<feature type="compositionally biased region" description="Low complexity" evidence="1">
    <location>
        <begin position="56"/>
        <end position="67"/>
    </location>
</feature>
<feature type="non-terminal residue" evidence="2">
    <location>
        <position position="1"/>
    </location>
</feature>
<gene>
    <name evidence="2" type="ORF">AVDCRST_MAG36-798</name>
</gene>
<accession>A0A6J4LBK0</accession>
<feature type="region of interest" description="Disordered" evidence="1">
    <location>
        <begin position="1"/>
        <end position="179"/>
    </location>
</feature>
<evidence type="ECO:0000256" key="1">
    <source>
        <dbReference type="SAM" id="MobiDB-lite"/>
    </source>
</evidence>
<feature type="compositionally biased region" description="Low complexity" evidence="1">
    <location>
        <begin position="13"/>
        <end position="25"/>
    </location>
</feature>
<feature type="compositionally biased region" description="Basic residues" evidence="1">
    <location>
        <begin position="68"/>
        <end position="78"/>
    </location>
</feature>
<reference evidence="2" key="1">
    <citation type="submission" date="2020-02" db="EMBL/GenBank/DDBJ databases">
        <authorList>
            <person name="Meier V. D."/>
        </authorList>
    </citation>
    <scope>NUCLEOTIDE SEQUENCE</scope>
    <source>
        <strain evidence="2">AVDCRST_MAG36</strain>
    </source>
</reference>